<dbReference type="PROSITE" id="PS50082">
    <property type="entry name" value="WD_REPEATS_2"/>
    <property type="match status" value="6"/>
</dbReference>
<keyword evidence="2" id="KW-0677">Repeat</keyword>
<feature type="repeat" description="WD" evidence="3">
    <location>
        <begin position="521"/>
        <end position="557"/>
    </location>
</feature>
<feature type="repeat" description="WD" evidence="3">
    <location>
        <begin position="435"/>
        <end position="466"/>
    </location>
</feature>
<evidence type="ECO:0000256" key="1">
    <source>
        <dbReference type="ARBA" id="ARBA00022574"/>
    </source>
</evidence>
<comment type="caution">
    <text evidence="5">The sequence shown here is derived from an EMBL/GenBank/DDBJ whole genome shotgun (WGS) entry which is preliminary data.</text>
</comment>
<dbReference type="InterPro" id="IPR015943">
    <property type="entry name" value="WD40/YVTN_repeat-like_dom_sf"/>
</dbReference>
<sequence length="557" mass="57964">MSRFPDPARSRAVLIGASRYHDNDALPGIPAVRANLTDLAAALGSAPAGTLSPEHCTVVPEPVSAADIGTAIVTAAAEATDLLLIYYAGHGLVDERGRLHLALSSTDPARLRWTALPFDVLREEIVASPATTRVLVLDCCFSGRAIEAMTSPQGMITGQIDIAGTYTITSTTANALSHAPEGARNTAFTAAMLAVLNTSDPLTLDDLFRQVDRHLAAQGLPRPQRRVVNTAGDLALFKSSSMKTQLAAAQQAAVPANAEPATHVTARLERPSVAAPGNLRGRVERPGDEAPEYHCVNVLKGHRGGGFTDAAVRAVAFSPDGHLLASGGGDKTVRLWSPATGQPIGLPLTGHTKAVSAVAFSPDGRLLASGGGDKTVRLWSPATGQPIGPPLKSHAEEVTAVTFRPDGNPLVSGSSDNTMRLWWRQENGQSIGHPLSGHNGAVNAVAFSPDGRLLASGSSDGTVRFWWNPANGQPIGQTITHTSGITAVAFSPNGRLLASGGGDKTLRLWDPATGQPIGHPLVGHNGPVTAVTFGPDGHLIATGSDDNTIRLWSHQIP</sequence>
<dbReference type="EMBL" id="JBHUKR010000007">
    <property type="protein sequence ID" value="MFD2417237.1"/>
    <property type="molecule type" value="Genomic_DNA"/>
</dbReference>
<dbReference type="CDD" id="cd00200">
    <property type="entry name" value="WD40"/>
    <property type="match status" value="1"/>
</dbReference>
<dbReference type="SMART" id="SM00320">
    <property type="entry name" value="WD40"/>
    <property type="match status" value="6"/>
</dbReference>
<evidence type="ECO:0000256" key="3">
    <source>
        <dbReference type="PROSITE-ProRule" id="PRU00221"/>
    </source>
</evidence>
<feature type="repeat" description="WD" evidence="3">
    <location>
        <begin position="478"/>
        <end position="519"/>
    </location>
</feature>
<feature type="repeat" description="WD" evidence="3">
    <location>
        <begin position="348"/>
        <end position="389"/>
    </location>
</feature>
<dbReference type="InterPro" id="IPR020472">
    <property type="entry name" value="WD40_PAC1"/>
</dbReference>
<reference evidence="6" key="1">
    <citation type="journal article" date="2019" name="Int. J. Syst. Evol. Microbiol.">
        <title>The Global Catalogue of Microorganisms (GCM) 10K type strain sequencing project: providing services to taxonomists for standard genome sequencing and annotation.</title>
        <authorList>
            <consortium name="The Broad Institute Genomics Platform"/>
            <consortium name="The Broad Institute Genome Sequencing Center for Infectious Disease"/>
            <person name="Wu L."/>
            <person name="Ma J."/>
        </authorList>
    </citation>
    <scope>NUCLEOTIDE SEQUENCE [LARGE SCALE GENOMIC DNA]</scope>
    <source>
        <strain evidence="6">CGMCC 4.7645</strain>
    </source>
</reference>
<evidence type="ECO:0000313" key="5">
    <source>
        <dbReference type="EMBL" id="MFD2417237.1"/>
    </source>
</evidence>
<dbReference type="NCBIfam" id="NF047832">
    <property type="entry name" value="caspase_w_EACC1"/>
    <property type="match status" value="1"/>
</dbReference>
<evidence type="ECO:0000313" key="6">
    <source>
        <dbReference type="Proteomes" id="UP001597417"/>
    </source>
</evidence>
<dbReference type="Pfam" id="PF00400">
    <property type="entry name" value="WD40"/>
    <property type="match status" value="6"/>
</dbReference>
<dbReference type="PANTHER" id="PTHR22847:SF637">
    <property type="entry name" value="WD REPEAT DOMAIN 5B"/>
    <property type="match status" value="1"/>
</dbReference>
<dbReference type="InterPro" id="IPR036322">
    <property type="entry name" value="WD40_repeat_dom_sf"/>
</dbReference>
<dbReference type="Gene3D" id="3.40.50.1460">
    <property type="match status" value="1"/>
</dbReference>
<protein>
    <submittedName>
        <fullName evidence="5">Caspase family protein</fullName>
    </submittedName>
</protein>
<proteinExistence type="predicted"/>
<dbReference type="Pfam" id="PF00656">
    <property type="entry name" value="Peptidase_C14"/>
    <property type="match status" value="1"/>
</dbReference>
<dbReference type="InterPro" id="IPR011600">
    <property type="entry name" value="Pept_C14_caspase"/>
</dbReference>
<dbReference type="RefSeq" id="WP_378264823.1">
    <property type="nucleotide sequence ID" value="NZ_JBHUKR010000007.1"/>
</dbReference>
<accession>A0ABW5FS24</accession>
<dbReference type="PANTHER" id="PTHR22847">
    <property type="entry name" value="WD40 REPEAT PROTEIN"/>
    <property type="match status" value="1"/>
</dbReference>
<dbReference type="SUPFAM" id="SSF50978">
    <property type="entry name" value="WD40 repeat-like"/>
    <property type="match status" value="1"/>
</dbReference>
<gene>
    <name evidence="5" type="ORF">ACFSXZ_12975</name>
</gene>
<keyword evidence="1 3" id="KW-0853">WD repeat</keyword>
<evidence type="ECO:0000256" key="2">
    <source>
        <dbReference type="ARBA" id="ARBA00022737"/>
    </source>
</evidence>
<dbReference type="PRINTS" id="PR00320">
    <property type="entry name" value="GPROTEINBRPT"/>
</dbReference>
<dbReference type="PROSITE" id="PS50294">
    <property type="entry name" value="WD_REPEATS_REGION"/>
    <property type="match status" value="6"/>
</dbReference>
<dbReference type="InterPro" id="IPR001680">
    <property type="entry name" value="WD40_rpt"/>
</dbReference>
<dbReference type="InterPro" id="IPR029030">
    <property type="entry name" value="Caspase-like_dom_sf"/>
</dbReference>
<dbReference type="Gene3D" id="2.130.10.10">
    <property type="entry name" value="YVTN repeat-like/Quinoprotein amine dehydrogenase"/>
    <property type="match status" value="3"/>
</dbReference>
<feature type="repeat" description="WD" evidence="3">
    <location>
        <begin position="391"/>
        <end position="422"/>
    </location>
</feature>
<organism evidence="5 6">
    <name type="scientific">Amycolatopsis pigmentata</name>
    <dbReference type="NCBI Taxonomy" id="450801"/>
    <lineage>
        <taxon>Bacteria</taxon>
        <taxon>Bacillati</taxon>
        <taxon>Actinomycetota</taxon>
        <taxon>Actinomycetes</taxon>
        <taxon>Pseudonocardiales</taxon>
        <taxon>Pseudonocardiaceae</taxon>
        <taxon>Amycolatopsis</taxon>
    </lineage>
</organism>
<dbReference type="SUPFAM" id="SSF52129">
    <property type="entry name" value="Caspase-like"/>
    <property type="match status" value="1"/>
</dbReference>
<name>A0ABW5FS24_9PSEU</name>
<feature type="domain" description="Peptidase C14 caspase" evidence="4">
    <location>
        <begin position="10"/>
        <end position="218"/>
    </location>
</feature>
<feature type="repeat" description="WD" evidence="3">
    <location>
        <begin position="312"/>
        <end position="346"/>
    </location>
</feature>
<dbReference type="Proteomes" id="UP001597417">
    <property type="component" value="Unassembled WGS sequence"/>
</dbReference>
<evidence type="ECO:0000259" key="4">
    <source>
        <dbReference type="Pfam" id="PF00656"/>
    </source>
</evidence>
<keyword evidence="6" id="KW-1185">Reference proteome</keyword>